<evidence type="ECO:0000256" key="8">
    <source>
        <dbReference type="ARBA" id="ARBA00023160"/>
    </source>
</evidence>
<evidence type="ECO:0000256" key="5">
    <source>
        <dbReference type="ARBA" id="ARBA00022832"/>
    </source>
</evidence>
<dbReference type="HAMAP" id="MF_00823">
    <property type="entry name" value="AcetylCoA_CT_alpha"/>
    <property type="match status" value="1"/>
</dbReference>
<dbReference type="RefSeq" id="WP_305732532.1">
    <property type="nucleotide sequence ID" value="NZ_OW150024.1"/>
</dbReference>
<dbReference type="NCBIfam" id="TIGR00513">
    <property type="entry name" value="accA"/>
    <property type="match status" value="1"/>
</dbReference>
<comment type="pathway">
    <text evidence="1 10">Lipid metabolism; malonyl-CoA biosynthesis; malonyl-CoA from acetyl-CoA: step 1/1.</text>
</comment>
<dbReference type="Proteomes" id="UP001295463">
    <property type="component" value="Chromosome"/>
</dbReference>
<dbReference type="InterPro" id="IPR001095">
    <property type="entry name" value="Acetyl_CoA_COase_a_su"/>
</dbReference>
<keyword evidence="5 10" id="KW-0276">Fatty acid metabolism</keyword>
<comment type="subcellular location">
    <subcellularLocation>
        <location evidence="10">Cytoplasm</location>
    </subcellularLocation>
</comment>
<feature type="domain" description="CoA carboxyltransferase C-terminal" evidence="11">
    <location>
        <begin position="32"/>
        <end position="293"/>
    </location>
</feature>
<reference evidence="12 13" key="1">
    <citation type="submission" date="2022-03" db="EMBL/GenBank/DDBJ databases">
        <authorList>
            <person name="Koch H."/>
        </authorList>
    </citation>
    <scope>NUCLEOTIDE SEQUENCE [LARGE SCALE GENOMIC DNA]</scope>
    <source>
        <strain evidence="12 13">G1</strain>
    </source>
</reference>
<proteinExistence type="inferred from homology"/>
<dbReference type="NCBIfam" id="NF041504">
    <property type="entry name" value="AccA_sub"/>
    <property type="match status" value="1"/>
</dbReference>
<comment type="similarity">
    <text evidence="10">Belongs to the AccA family.</text>
</comment>
<dbReference type="NCBIfam" id="NF004344">
    <property type="entry name" value="PRK05724.1"/>
    <property type="match status" value="1"/>
</dbReference>
<keyword evidence="13" id="KW-1185">Reference proteome</keyword>
<evidence type="ECO:0000256" key="9">
    <source>
        <dbReference type="ARBA" id="ARBA00049152"/>
    </source>
</evidence>
<organism evidence="12 13">
    <name type="scientific">Trichlorobacter ammonificans</name>
    <dbReference type="NCBI Taxonomy" id="2916410"/>
    <lineage>
        <taxon>Bacteria</taxon>
        <taxon>Pseudomonadati</taxon>
        <taxon>Thermodesulfobacteriota</taxon>
        <taxon>Desulfuromonadia</taxon>
        <taxon>Geobacterales</taxon>
        <taxon>Geobacteraceae</taxon>
        <taxon>Trichlorobacter</taxon>
    </lineage>
</organism>
<dbReference type="InterPro" id="IPR029045">
    <property type="entry name" value="ClpP/crotonase-like_dom_sf"/>
</dbReference>
<comment type="catalytic activity">
    <reaction evidence="9 10">
        <text>N(6)-carboxybiotinyl-L-lysyl-[protein] + acetyl-CoA = N(6)-biotinyl-L-lysyl-[protein] + malonyl-CoA</text>
        <dbReference type="Rhea" id="RHEA:54728"/>
        <dbReference type="Rhea" id="RHEA-COMP:10505"/>
        <dbReference type="Rhea" id="RHEA-COMP:10506"/>
        <dbReference type="ChEBI" id="CHEBI:57288"/>
        <dbReference type="ChEBI" id="CHEBI:57384"/>
        <dbReference type="ChEBI" id="CHEBI:83144"/>
        <dbReference type="ChEBI" id="CHEBI:83145"/>
        <dbReference type="EC" id="2.1.3.15"/>
    </reaction>
</comment>
<keyword evidence="7 10" id="KW-0443">Lipid metabolism</keyword>
<evidence type="ECO:0000256" key="2">
    <source>
        <dbReference type="ARBA" id="ARBA00022516"/>
    </source>
</evidence>
<dbReference type="SUPFAM" id="SSF52096">
    <property type="entry name" value="ClpP/crotonase"/>
    <property type="match status" value="1"/>
</dbReference>
<evidence type="ECO:0000256" key="4">
    <source>
        <dbReference type="ARBA" id="ARBA00022741"/>
    </source>
</evidence>
<name>A0ABN8HP21_9BACT</name>
<dbReference type="EC" id="2.1.3.15" evidence="10"/>
<dbReference type="PRINTS" id="PR01069">
    <property type="entry name" value="ACCCTRFRASEA"/>
</dbReference>
<comment type="subunit">
    <text evidence="10">Acetyl-CoA carboxylase is a heterohexamer composed of biotin carboxyl carrier protein (AccB), biotin carboxylase (AccC) and two subunits each of ACCase subunit alpha (AccA) and ACCase subunit beta (AccD).</text>
</comment>
<keyword evidence="8 10" id="KW-0275">Fatty acid biosynthesis</keyword>
<evidence type="ECO:0000256" key="6">
    <source>
        <dbReference type="ARBA" id="ARBA00022840"/>
    </source>
</evidence>
<dbReference type="PANTHER" id="PTHR42853">
    <property type="entry name" value="ACETYL-COENZYME A CARBOXYLASE CARBOXYL TRANSFERASE SUBUNIT ALPHA"/>
    <property type="match status" value="1"/>
</dbReference>
<protein>
    <recommendedName>
        <fullName evidence="10">Acetyl-coenzyme A carboxylase carboxyl transferase subunit alpha</fullName>
        <shortName evidence="10">ACCase subunit alpha</shortName>
        <shortName evidence="10">Acetyl-CoA carboxylase carboxyltransferase subunit alpha</shortName>
        <ecNumber evidence="10">2.1.3.15</ecNumber>
    </recommendedName>
</protein>
<evidence type="ECO:0000259" key="11">
    <source>
        <dbReference type="PROSITE" id="PS50989"/>
    </source>
</evidence>
<dbReference type="PROSITE" id="PS50989">
    <property type="entry name" value="COA_CT_CTER"/>
    <property type="match status" value="1"/>
</dbReference>
<evidence type="ECO:0000313" key="12">
    <source>
        <dbReference type="EMBL" id="CAH2031729.1"/>
    </source>
</evidence>
<comment type="function">
    <text evidence="10">Component of the acetyl coenzyme A carboxylase (ACC) complex. First, biotin carboxylase catalyzes the carboxylation of biotin on its carrier protein (BCCP) and then the CO(2) group is transferred by the carboxyltransferase to acetyl-CoA to form malonyl-CoA.</text>
</comment>
<evidence type="ECO:0000256" key="10">
    <source>
        <dbReference type="HAMAP-Rule" id="MF_00823"/>
    </source>
</evidence>
<accession>A0ABN8HP21</accession>
<keyword evidence="3 10" id="KW-0808">Transferase</keyword>
<evidence type="ECO:0000256" key="1">
    <source>
        <dbReference type="ARBA" id="ARBA00004956"/>
    </source>
</evidence>
<keyword evidence="4 10" id="KW-0547">Nucleotide-binding</keyword>
<evidence type="ECO:0000313" key="13">
    <source>
        <dbReference type="Proteomes" id="UP001295463"/>
    </source>
</evidence>
<evidence type="ECO:0000256" key="7">
    <source>
        <dbReference type="ARBA" id="ARBA00023098"/>
    </source>
</evidence>
<dbReference type="InterPro" id="IPR011763">
    <property type="entry name" value="COA_CT_C"/>
</dbReference>
<dbReference type="EMBL" id="OW150024">
    <property type="protein sequence ID" value="CAH2031729.1"/>
    <property type="molecule type" value="Genomic_DNA"/>
</dbReference>
<keyword evidence="10" id="KW-0963">Cytoplasm</keyword>
<dbReference type="GO" id="GO:0016740">
    <property type="term" value="F:transferase activity"/>
    <property type="evidence" value="ECO:0007669"/>
    <property type="project" value="UniProtKB-KW"/>
</dbReference>
<dbReference type="Pfam" id="PF03255">
    <property type="entry name" value="ACCA"/>
    <property type="match status" value="1"/>
</dbReference>
<keyword evidence="2 10" id="KW-0444">Lipid biosynthesis</keyword>
<sequence length="318" mass="35364">MAATVYMEFEKPIAELEKKIEELRKLAGDGMDFSTELEALEKKVENERIEIFNNLTRWQKAQVARHINRPFTLDYLKHLFTDFSELHGDRNFGDDHAIVGGLARFDGQPVMVVGHQKGRDTKEKVFRNFGMPNPEGYRKALRLFQMAEQFGLPIITFVDTPGAYPGIGAEERGQAEAIARNLREMARLTVPVIVCVTGEGGSGGALAIAVGNRVLMLEHSVYAVISPEGCAAILWSDGTKGQQAAEALKPTAQDIIQLGVIDEIIHEPVGGAHRDHEATAQALGSAIRRHLAELQQMTPEQLVEDRYQKFRAMSRFVE</sequence>
<dbReference type="Gene3D" id="3.90.226.10">
    <property type="entry name" value="2-enoyl-CoA Hydratase, Chain A, domain 1"/>
    <property type="match status" value="1"/>
</dbReference>
<gene>
    <name evidence="10 12" type="primary">accA</name>
    <name evidence="12" type="ORF">GEAMG1_1897</name>
</gene>
<keyword evidence="6 10" id="KW-0067">ATP-binding</keyword>
<dbReference type="PANTHER" id="PTHR42853:SF3">
    <property type="entry name" value="ACETYL-COENZYME A CARBOXYLASE CARBOXYL TRANSFERASE SUBUNIT ALPHA, CHLOROPLASTIC"/>
    <property type="match status" value="1"/>
</dbReference>
<evidence type="ECO:0000256" key="3">
    <source>
        <dbReference type="ARBA" id="ARBA00022679"/>
    </source>
</evidence>